<evidence type="ECO:0000313" key="2">
    <source>
        <dbReference type="Proteomes" id="UP000504637"/>
    </source>
</evidence>
<accession>A0A6J3MFD2</accession>
<reference evidence="3" key="2">
    <citation type="submission" date="2020-04" db="EMBL/GenBank/DDBJ databases">
        <authorList>
            <consortium name="NCBI Genome Project"/>
        </authorList>
    </citation>
    <scope>NUCLEOTIDE SEQUENCE</scope>
    <source>
        <strain evidence="3">CBS 342.82</strain>
    </source>
</reference>
<keyword evidence="2" id="KW-1185">Reference proteome</keyword>
<reference evidence="3" key="1">
    <citation type="submission" date="2020-01" db="EMBL/GenBank/DDBJ databases">
        <authorList>
            <consortium name="DOE Joint Genome Institute"/>
            <person name="Haridas S."/>
            <person name="Albert R."/>
            <person name="Binder M."/>
            <person name="Bloem J."/>
            <person name="Labutti K."/>
            <person name="Salamov A."/>
            <person name="Andreopoulos B."/>
            <person name="Baker S.E."/>
            <person name="Barry K."/>
            <person name="Bills G."/>
            <person name="Bluhm B.H."/>
            <person name="Cannon C."/>
            <person name="Castanera R."/>
            <person name="Culley D.E."/>
            <person name="Daum C."/>
            <person name="Ezra D."/>
            <person name="Gonzalez J.B."/>
            <person name="Henrissat B."/>
            <person name="Kuo A."/>
            <person name="Liang C."/>
            <person name="Lipzen A."/>
            <person name="Lutzoni F."/>
            <person name="Magnuson J."/>
            <person name="Mondo S."/>
            <person name="Nolan M."/>
            <person name="Ohm R."/>
            <person name="Pangilinan J."/>
            <person name="Park H.-J."/>
            <person name="Ramirez L."/>
            <person name="Alfaro M."/>
            <person name="Sun H."/>
            <person name="Tritt A."/>
            <person name="Yoshinaga Y."/>
            <person name="Zwiers L.-H."/>
            <person name="Turgeon B.G."/>
            <person name="Goodwin S.B."/>
            <person name="Spatafora J.W."/>
            <person name="Crous P.W."/>
            <person name="Grigoriev I.V."/>
        </authorList>
    </citation>
    <scope>NUCLEOTIDE SEQUENCE</scope>
    <source>
        <strain evidence="3">CBS 342.82</strain>
    </source>
</reference>
<dbReference type="AlphaFoldDB" id="A0A6J3MFD2"/>
<dbReference type="RefSeq" id="XP_033463757.1">
    <property type="nucleotide sequence ID" value="XM_033604097.1"/>
</dbReference>
<feature type="compositionally biased region" description="Polar residues" evidence="1">
    <location>
        <begin position="15"/>
        <end position="38"/>
    </location>
</feature>
<dbReference type="Proteomes" id="UP000504637">
    <property type="component" value="Unplaced"/>
</dbReference>
<name>A0A6J3MFD2_9PEZI</name>
<evidence type="ECO:0000256" key="1">
    <source>
        <dbReference type="SAM" id="MobiDB-lite"/>
    </source>
</evidence>
<gene>
    <name evidence="3" type="ORF">K489DRAFT_377166</name>
</gene>
<feature type="region of interest" description="Disordered" evidence="1">
    <location>
        <begin position="1"/>
        <end position="39"/>
    </location>
</feature>
<organism evidence="3">
    <name type="scientific">Dissoconium aciculare CBS 342.82</name>
    <dbReference type="NCBI Taxonomy" id="1314786"/>
    <lineage>
        <taxon>Eukaryota</taxon>
        <taxon>Fungi</taxon>
        <taxon>Dikarya</taxon>
        <taxon>Ascomycota</taxon>
        <taxon>Pezizomycotina</taxon>
        <taxon>Dothideomycetes</taxon>
        <taxon>Dothideomycetidae</taxon>
        <taxon>Mycosphaerellales</taxon>
        <taxon>Dissoconiaceae</taxon>
        <taxon>Dissoconium</taxon>
    </lineage>
</organism>
<protein>
    <submittedName>
        <fullName evidence="3">Uncharacterized protein</fullName>
    </submittedName>
</protein>
<reference evidence="3" key="3">
    <citation type="submission" date="2025-08" db="UniProtKB">
        <authorList>
            <consortium name="RefSeq"/>
        </authorList>
    </citation>
    <scope>IDENTIFICATION</scope>
    <source>
        <strain evidence="3">CBS 342.82</strain>
    </source>
</reference>
<sequence length="156" mass="17042">MSELESSGADIGPTSLGSGHPSMSTQPSQRRSDVTTWKSEPPQIMMLPDFLVRSEWSQIMTWPRVAVEAALANLDGRHLSCQMMKGKLSTEIRIHRRTSHSHLAVLTNSGCSNGRCETCAKICAKLDSAFVTINTGPGVLVSRKTTHLTVHLQINT</sequence>
<dbReference type="GeneID" id="54361897"/>
<proteinExistence type="predicted"/>
<evidence type="ECO:0000313" key="3">
    <source>
        <dbReference type="RefSeq" id="XP_033463757.1"/>
    </source>
</evidence>